<proteinExistence type="predicted"/>
<dbReference type="EMBL" id="JBHSMK010000009">
    <property type="protein sequence ID" value="MFC5438010.1"/>
    <property type="molecule type" value="Genomic_DNA"/>
</dbReference>
<evidence type="ECO:0000313" key="2">
    <source>
        <dbReference type="EMBL" id="MFC5438010.1"/>
    </source>
</evidence>
<sequence>MTKSAKQGAVARQAGGWRPWRFVKGRPRMILSLAIFIGVAGALSASGMRLSNAVLLSFDLAAVVFLGGLAYLFNHAEPAHMRSQSLALDTGRWGVLWGGVALSAVVLIALGGELHAAKGGGLLELAVAVGSIILSWLFLSAMFAIHYAHGYYGDYGDKHKGLEFPDTPEPDYWDFVYFSTVIGMTFQVSDVQITSDYLRRVVLLHSVIAFFFNVFIIAITVNIVAGQGG</sequence>
<dbReference type="Pfam" id="PF07077">
    <property type="entry name" value="DUF1345"/>
    <property type="match status" value="1"/>
</dbReference>
<feature type="transmembrane region" description="Helical" evidence="1">
    <location>
        <begin position="122"/>
        <end position="152"/>
    </location>
</feature>
<reference evidence="3" key="1">
    <citation type="journal article" date="2019" name="Int. J. Syst. Evol. Microbiol.">
        <title>The Global Catalogue of Microorganisms (GCM) 10K type strain sequencing project: providing services to taxonomists for standard genome sequencing and annotation.</title>
        <authorList>
            <consortium name="The Broad Institute Genomics Platform"/>
            <consortium name="The Broad Institute Genome Sequencing Center for Infectious Disease"/>
            <person name="Wu L."/>
            <person name="Ma J."/>
        </authorList>
    </citation>
    <scope>NUCLEOTIDE SEQUENCE [LARGE SCALE GENOMIC DNA]</scope>
    <source>
        <strain evidence="3">JCM 17130</strain>
    </source>
</reference>
<gene>
    <name evidence="2" type="ORF">ACFPME_15725</name>
</gene>
<keyword evidence="3" id="KW-1185">Reference proteome</keyword>
<keyword evidence="1" id="KW-0472">Membrane</keyword>
<protein>
    <submittedName>
        <fullName evidence="2">DUF1345 domain-containing protein</fullName>
    </submittedName>
</protein>
<dbReference type="Proteomes" id="UP001596013">
    <property type="component" value="Unassembled WGS sequence"/>
</dbReference>
<evidence type="ECO:0000256" key="1">
    <source>
        <dbReference type="SAM" id="Phobius"/>
    </source>
</evidence>
<dbReference type="RefSeq" id="WP_377306602.1">
    <property type="nucleotide sequence ID" value="NZ_JBHSMK010000009.1"/>
</dbReference>
<accession>A0ABW0JQ08</accession>
<keyword evidence="1" id="KW-0812">Transmembrane</keyword>
<organism evidence="2 3">
    <name type="scientific">Rhodanobacter umsongensis</name>
    <dbReference type="NCBI Taxonomy" id="633153"/>
    <lineage>
        <taxon>Bacteria</taxon>
        <taxon>Pseudomonadati</taxon>
        <taxon>Pseudomonadota</taxon>
        <taxon>Gammaproteobacteria</taxon>
        <taxon>Lysobacterales</taxon>
        <taxon>Rhodanobacteraceae</taxon>
        <taxon>Rhodanobacter</taxon>
    </lineage>
</organism>
<feature type="transmembrane region" description="Helical" evidence="1">
    <location>
        <begin position="201"/>
        <end position="225"/>
    </location>
</feature>
<feature type="transmembrane region" description="Helical" evidence="1">
    <location>
        <begin position="93"/>
        <end position="110"/>
    </location>
</feature>
<evidence type="ECO:0000313" key="3">
    <source>
        <dbReference type="Proteomes" id="UP001596013"/>
    </source>
</evidence>
<name>A0ABW0JQ08_9GAMM</name>
<feature type="transmembrane region" description="Helical" evidence="1">
    <location>
        <begin position="53"/>
        <end position="73"/>
    </location>
</feature>
<dbReference type="InterPro" id="IPR009781">
    <property type="entry name" value="DUF1345"/>
</dbReference>
<feature type="transmembrane region" description="Helical" evidence="1">
    <location>
        <begin position="29"/>
        <end position="46"/>
    </location>
</feature>
<keyword evidence="1" id="KW-1133">Transmembrane helix</keyword>
<comment type="caution">
    <text evidence="2">The sequence shown here is derived from an EMBL/GenBank/DDBJ whole genome shotgun (WGS) entry which is preliminary data.</text>
</comment>